<evidence type="ECO:0000256" key="2">
    <source>
        <dbReference type="SAM" id="SignalP"/>
    </source>
</evidence>
<feature type="region of interest" description="Disordered" evidence="1">
    <location>
        <begin position="30"/>
        <end position="51"/>
    </location>
</feature>
<accession>A0A7W5ZYJ4</accession>
<dbReference type="Proteomes" id="UP000562395">
    <property type="component" value="Unassembled WGS sequence"/>
</dbReference>
<keyword evidence="4" id="KW-1185">Reference proteome</keyword>
<dbReference type="AlphaFoldDB" id="A0A7W5ZYJ4"/>
<name>A0A7W5ZYJ4_9SPHN</name>
<comment type="caution">
    <text evidence="3">The sequence shown here is derived from an EMBL/GenBank/DDBJ whole genome shotgun (WGS) entry which is preliminary data.</text>
</comment>
<dbReference type="RefSeq" id="WP_183612304.1">
    <property type="nucleotide sequence ID" value="NZ_JACICY010000002.1"/>
</dbReference>
<evidence type="ECO:0008006" key="5">
    <source>
        <dbReference type="Google" id="ProtNLM"/>
    </source>
</evidence>
<organism evidence="3 4">
    <name type="scientific">Novosphingobium hassiacum</name>
    <dbReference type="NCBI Taxonomy" id="173676"/>
    <lineage>
        <taxon>Bacteria</taxon>
        <taxon>Pseudomonadati</taxon>
        <taxon>Pseudomonadota</taxon>
        <taxon>Alphaproteobacteria</taxon>
        <taxon>Sphingomonadales</taxon>
        <taxon>Sphingomonadaceae</taxon>
        <taxon>Novosphingobium</taxon>
    </lineage>
</organism>
<gene>
    <name evidence="3" type="ORF">GGQ88_001316</name>
</gene>
<feature type="compositionally biased region" description="Basic and acidic residues" evidence="1">
    <location>
        <begin position="38"/>
        <end position="47"/>
    </location>
</feature>
<evidence type="ECO:0000313" key="3">
    <source>
        <dbReference type="EMBL" id="MBB3860055.1"/>
    </source>
</evidence>
<feature type="chain" id="PRO_5031321722" description="DUF4136 domain-containing protein" evidence="2">
    <location>
        <begin position="21"/>
        <end position="227"/>
    </location>
</feature>
<dbReference type="EMBL" id="JACICY010000002">
    <property type="protein sequence ID" value="MBB3860055.1"/>
    <property type="molecule type" value="Genomic_DNA"/>
</dbReference>
<proteinExistence type="predicted"/>
<evidence type="ECO:0000313" key="4">
    <source>
        <dbReference type="Proteomes" id="UP000562395"/>
    </source>
</evidence>
<sequence length="227" mass="23733">MKLPLLSCALVASLALPVFAQAQPYPQGGAWGSPLGDQRLRGEDGRRSTGPAARVDVEAFRATGSAAQLGKGPITVAAAPGAEAEWKLPVYEAAVVDQLAKLGYDTAVSGATGGQIAQIGITHQTVVPEEPKRKPVSGEMAVGVSNRGSYTALGLNIDLTKPRKAIVATRLDVRIRDRASDRVLWEGHAIAQTREDDEGLDNGAVAARLASALFDRFESATEIAPIG</sequence>
<feature type="signal peptide" evidence="2">
    <location>
        <begin position="1"/>
        <end position="20"/>
    </location>
</feature>
<reference evidence="3 4" key="1">
    <citation type="submission" date="2020-08" db="EMBL/GenBank/DDBJ databases">
        <title>Genomic Encyclopedia of Type Strains, Phase IV (KMG-IV): sequencing the most valuable type-strain genomes for metagenomic binning, comparative biology and taxonomic classification.</title>
        <authorList>
            <person name="Goeker M."/>
        </authorList>
    </citation>
    <scope>NUCLEOTIDE SEQUENCE [LARGE SCALE GENOMIC DNA]</scope>
    <source>
        <strain evidence="3 4">DSM 14552</strain>
    </source>
</reference>
<evidence type="ECO:0000256" key="1">
    <source>
        <dbReference type="SAM" id="MobiDB-lite"/>
    </source>
</evidence>
<keyword evidence="2" id="KW-0732">Signal</keyword>
<protein>
    <recommendedName>
        <fullName evidence="5">DUF4136 domain-containing protein</fullName>
    </recommendedName>
</protein>